<evidence type="ECO:0000256" key="6">
    <source>
        <dbReference type="ARBA" id="ARBA00034078"/>
    </source>
</evidence>
<dbReference type="GO" id="GO:0010506">
    <property type="term" value="P:regulation of autophagy"/>
    <property type="evidence" value="ECO:0007669"/>
    <property type="project" value="InterPro"/>
</dbReference>
<keyword evidence="3" id="KW-0479">Metal-binding</keyword>
<dbReference type="Proteomes" id="UP001432027">
    <property type="component" value="Unassembled WGS sequence"/>
</dbReference>
<keyword evidence="7" id="KW-1133">Transmembrane helix</keyword>
<feature type="non-terminal residue" evidence="9">
    <location>
        <position position="1"/>
    </location>
</feature>
<dbReference type="FunFam" id="3.40.5.90:FF:000001">
    <property type="entry name" value="CDGSH iron-sulfur domain-containing protein 1"/>
    <property type="match status" value="1"/>
</dbReference>
<keyword evidence="5" id="KW-0411">Iron-sulfur</keyword>
<dbReference type="PANTHER" id="PTHR13680">
    <property type="entry name" value="CDGSH IRON-SULFUR DOMAIN-CONTAINING PROTEIN 1"/>
    <property type="match status" value="1"/>
</dbReference>
<evidence type="ECO:0000256" key="1">
    <source>
        <dbReference type="ARBA" id="ARBA00008624"/>
    </source>
</evidence>
<keyword evidence="10" id="KW-1185">Reference proteome</keyword>
<sequence length="99" mass="10557">SPGSHAKSIIGGIVLVVIGGAIGYLVSGVWSTVLGNVAGICNVPSCRVTDVVDVEDIGERKSYCRCWKSETWPYCDGAHSKHNRETGDNLGPIVIKKMK</sequence>
<dbReference type="EMBL" id="BTSX01000004">
    <property type="protein sequence ID" value="GMS92410.1"/>
    <property type="molecule type" value="Genomic_DNA"/>
</dbReference>
<keyword evidence="7" id="KW-0472">Membrane</keyword>
<dbReference type="InterPro" id="IPR042216">
    <property type="entry name" value="MitoNEET_CISD"/>
</dbReference>
<evidence type="ECO:0000259" key="8">
    <source>
        <dbReference type="SMART" id="SM00704"/>
    </source>
</evidence>
<evidence type="ECO:0000256" key="2">
    <source>
        <dbReference type="ARBA" id="ARBA00022714"/>
    </source>
</evidence>
<comment type="caution">
    <text evidence="9">The sequence shown here is derived from an EMBL/GenBank/DDBJ whole genome shotgun (WGS) entry which is preliminary data.</text>
</comment>
<feature type="domain" description="Iron-binding zinc finger CDGSH type" evidence="8">
    <location>
        <begin position="47"/>
        <end position="85"/>
    </location>
</feature>
<evidence type="ECO:0000256" key="7">
    <source>
        <dbReference type="SAM" id="Phobius"/>
    </source>
</evidence>
<proteinExistence type="inferred from homology"/>
<dbReference type="GO" id="GO:0005741">
    <property type="term" value="C:mitochondrial outer membrane"/>
    <property type="evidence" value="ECO:0007669"/>
    <property type="project" value="TreeGrafter"/>
</dbReference>
<reference evidence="9" key="1">
    <citation type="submission" date="2023-10" db="EMBL/GenBank/DDBJ databases">
        <title>Genome assembly of Pristionchus species.</title>
        <authorList>
            <person name="Yoshida K."/>
            <person name="Sommer R.J."/>
        </authorList>
    </citation>
    <scope>NUCLEOTIDE SEQUENCE</scope>
    <source>
        <strain evidence="9">RS0144</strain>
    </source>
</reference>
<evidence type="ECO:0000313" key="9">
    <source>
        <dbReference type="EMBL" id="GMS92410.1"/>
    </source>
</evidence>
<dbReference type="GO" id="GO:0051537">
    <property type="term" value="F:2 iron, 2 sulfur cluster binding"/>
    <property type="evidence" value="ECO:0007669"/>
    <property type="project" value="UniProtKB-KW"/>
</dbReference>
<comment type="similarity">
    <text evidence="1">Belongs to the CISD protein family. CISD2 subfamily.</text>
</comment>
<feature type="transmembrane region" description="Helical" evidence="7">
    <location>
        <begin position="6"/>
        <end position="26"/>
    </location>
</feature>
<organism evidence="9 10">
    <name type="scientific">Pristionchus entomophagus</name>
    <dbReference type="NCBI Taxonomy" id="358040"/>
    <lineage>
        <taxon>Eukaryota</taxon>
        <taxon>Metazoa</taxon>
        <taxon>Ecdysozoa</taxon>
        <taxon>Nematoda</taxon>
        <taxon>Chromadorea</taxon>
        <taxon>Rhabditida</taxon>
        <taxon>Rhabditina</taxon>
        <taxon>Diplogasteromorpha</taxon>
        <taxon>Diplogasteroidea</taxon>
        <taxon>Neodiplogasteridae</taxon>
        <taxon>Pristionchus</taxon>
    </lineage>
</organism>
<dbReference type="Gene3D" id="3.40.5.90">
    <property type="entry name" value="CDGSH iron-sulfur domain, mitoNEET-type"/>
    <property type="match status" value="1"/>
</dbReference>
<keyword evidence="7" id="KW-0812">Transmembrane</keyword>
<evidence type="ECO:0000313" key="10">
    <source>
        <dbReference type="Proteomes" id="UP001432027"/>
    </source>
</evidence>
<evidence type="ECO:0000256" key="4">
    <source>
        <dbReference type="ARBA" id="ARBA00023004"/>
    </source>
</evidence>
<comment type="cofactor">
    <cofactor evidence="6">
        <name>[2Fe-2S] cluster</name>
        <dbReference type="ChEBI" id="CHEBI:190135"/>
    </cofactor>
</comment>
<keyword evidence="4" id="KW-0408">Iron</keyword>
<evidence type="ECO:0000256" key="3">
    <source>
        <dbReference type="ARBA" id="ARBA00022723"/>
    </source>
</evidence>
<dbReference type="AlphaFoldDB" id="A0AAV5TB76"/>
<name>A0AAV5TB76_9BILA</name>
<accession>A0AAV5TB76</accession>
<dbReference type="PANTHER" id="PTHR13680:SF5">
    <property type="entry name" value="CDGSH IRON-SULFUR DOMAIN-CONTAINING PROTEIN 1"/>
    <property type="match status" value="1"/>
</dbReference>
<gene>
    <name evidence="9" type="ORF">PENTCL1PPCAC_14585</name>
</gene>
<keyword evidence="2" id="KW-0001">2Fe-2S</keyword>
<dbReference type="Pfam" id="PF09360">
    <property type="entry name" value="zf-CDGSH"/>
    <property type="match status" value="1"/>
</dbReference>
<dbReference type="GO" id="GO:0046872">
    <property type="term" value="F:metal ion binding"/>
    <property type="evidence" value="ECO:0007669"/>
    <property type="project" value="UniProtKB-KW"/>
</dbReference>
<dbReference type="InterPro" id="IPR018967">
    <property type="entry name" value="FeS-contain_CDGSH-typ"/>
</dbReference>
<dbReference type="InterPro" id="IPR045131">
    <property type="entry name" value="CISD1/2"/>
</dbReference>
<evidence type="ECO:0000256" key="5">
    <source>
        <dbReference type="ARBA" id="ARBA00023014"/>
    </source>
</evidence>
<dbReference type="SMART" id="SM00704">
    <property type="entry name" value="ZnF_CDGSH"/>
    <property type="match status" value="1"/>
</dbReference>
<protein>
    <recommendedName>
        <fullName evidence="8">Iron-binding zinc finger CDGSH type domain-containing protein</fullName>
    </recommendedName>
</protein>